<dbReference type="InterPro" id="IPR000917">
    <property type="entry name" value="Sulfatase_N"/>
</dbReference>
<dbReference type="SUPFAM" id="SSF53649">
    <property type="entry name" value="Alkaline phosphatase-like"/>
    <property type="match status" value="1"/>
</dbReference>
<dbReference type="Pfam" id="PF00884">
    <property type="entry name" value="Sulfatase"/>
    <property type="match status" value="1"/>
</dbReference>
<dbReference type="EMBL" id="BAAAYU010000005">
    <property type="protein sequence ID" value="GAA3641141.1"/>
    <property type="molecule type" value="Genomic_DNA"/>
</dbReference>
<keyword evidence="5" id="KW-1185">Reference proteome</keyword>
<feature type="domain" description="Sulfatase N-terminal" evidence="3">
    <location>
        <begin position="10"/>
        <end position="353"/>
    </location>
</feature>
<evidence type="ECO:0000313" key="4">
    <source>
        <dbReference type="EMBL" id="GAA3641141.1"/>
    </source>
</evidence>
<comment type="caution">
    <text evidence="4">The sequence shown here is derived from an EMBL/GenBank/DDBJ whole genome shotgun (WGS) entry which is preliminary data.</text>
</comment>
<dbReference type="InterPro" id="IPR017850">
    <property type="entry name" value="Alkaline_phosphatase_core_sf"/>
</dbReference>
<sequence length="496" mass="55139">MARMEAAVRPNIVILFADQLRADALGCYGNRMTETPAIDAIAGAGTRYDSAYTPSPVCVPARSSFITGLEPQHGECFDNEMPMSQASTFMDDLSAAGYRTHGVGKMHFTPDGSALRGFQTRDTGEEFGTSETDDYLGFVASHGFEHVEHPHGLRDEMYYVPQLSPVPEHLHHTHWVADKSIEFLAGHDHDQPFLLWSSFIAPHPPFAPPSPWHRRFEPSVMPAPFIPEGSDSLLTVFNRLQNRYKYRDGGTDRRLEQLRAAYYYASVSYLDSQIARITAELDRAGLRENTVVVVTADHGEFLGDYGAYGKRSFLDAAARIPLVISGPGIAHESRQEPVTLLDVRPTLLSLAGVEHETRDGATLLPNPPQNRAVYGQFQDGELGLYAVITAEWKYIWSAFDRAEFLVDRVHDSRETMNVAYNPRRADVLATMRALASEHFEDLHATDFAALSSNVPLRLGERPSVDLTRALQALERDPESSTLVVRGGPWAPSTVER</sequence>
<proteinExistence type="predicted"/>
<dbReference type="Proteomes" id="UP001501697">
    <property type="component" value="Unassembled WGS sequence"/>
</dbReference>
<gene>
    <name evidence="4" type="ORF">GCM10022200_26110</name>
</gene>
<keyword evidence="1" id="KW-0479">Metal-binding</keyword>
<evidence type="ECO:0000256" key="1">
    <source>
        <dbReference type="ARBA" id="ARBA00022723"/>
    </source>
</evidence>
<evidence type="ECO:0000259" key="3">
    <source>
        <dbReference type="Pfam" id="PF00884"/>
    </source>
</evidence>
<evidence type="ECO:0000313" key="5">
    <source>
        <dbReference type="Proteomes" id="UP001501697"/>
    </source>
</evidence>
<dbReference type="PANTHER" id="PTHR45953:SF1">
    <property type="entry name" value="IDURONATE 2-SULFATASE"/>
    <property type="match status" value="1"/>
</dbReference>
<evidence type="ECO:0000256" key="2">
    <source>
        <dbReference type="ARBA" id="ARBA00022801"/>
    </source>
</evidence>
<dbReference type="Gene3D" id="3.40.720.10">
    <property type="entry name" value="Alkaline Phosphatase, subunit A"/>
    <property type="match status" value="1"/>
</dbReference>
<dbReference type="RefSeq" id="WP_344739286.1">
    <property type="nucleotide sequence ID" value="NZ_BAAAYU010000005.1"/>
</dbReference>
<name>A0ABP7AUR9_9MICO</name>
<protein>
    <submittedName>
        <fullName evidence="4">Arylsulfatase</fullName>
    </submittedName>
</protein>
<dbReference type="PANTHER" id="PTHR45953">
    <property type="entry name" value="IDURONATE 2-SULFATASE"/>
    <property type="match status" value="1"/>
</dbReference>
<accession>A0ABP7AUR9</accession>
<reference evidence="5" key="1">
    <citation type="journal article" date="2019" name="Int. J. Syst. Evol. Microbiol.">
        <title>The Global Catalogue of Microorganisms (GCM) 10K type strain sequencing project: providing services to taxonomists for standard genome sequencing and annotation.</title>
        <authorList>
            <consortium name="The Broad Institute Genomics Platform"/>
            <consortium name="The Broad Institute Genome Sequencing Center for Infectious Disease"/>
            <person name="Wu L."/>
            <person name="Ma J."/>
        </authorList>
    </citation>
    <scope>NUCLEOTIDE SEQUENCE [LARGE SCALE GENOMIC DNA]</scope>
    <source>
        <strain evidence="5">JCM 16544</strain>
    </source>
</reference>
<organism evidence="4 5">
    <name type="scientific">Microbacterium awajiense</name>
    <dbReference type="NCBI Taxonomy" id="415214"/>
    <lineage>
        <taxon>Bacteria</taxon>
        <taxon>Bacillati</taxon>
        <taxon>Actinomycetota</taxon>
        <taxon>Actinomycetes</taxon>
        <taxon>Micrococcales</taxon>
        <taxon>Microbacteriaceae</taxon>
        <taxon>Microbacterium</taxon>
    </lineage>
</organism>
<keyword evidence="2" id="KW-0378">Hydrolase</keyword>